<comment type="caution">
    <text evidence="1">The sequence shown here is derived from an EMBL/GenBank/DDBJ whole genome shotgun (WGS) entry which is preliminary data.</text>
</comment>
<evidence type="ECO:0000313" key="1">
    <source>
        <dbReference type="EMBL" id="CAF4003315.1"/>
    </source>
</evidence>
<name>A0A8S2NIM4_9BILA</name>
<dbReference type="Proteomes" id="UP000681967">
    <property type="component" value="Unassembled WGS sequence"/>
</dbReference>
<dbReference type="EMBL" id="CAJOBH010004804">
    <property type="protein sequence ID" value="CAF4003315.1"/>
    <property type="molecule type" value="Genomic_DNA"/>
</dbReference>
<protein>
    <submittedName>
        <fullName evidence="1">Uncharacterized protein</fullName>
    </submittedName>
</protein>
<reference evidence="1" key="1">
    <citation type="submission" date="2021-02" db="EMBL/GenBank/DDBJ databases">
        <authorList>
            <person name="Nowell W R."/>
        </authorList>
    </citation>
    <scope>NUCLEOTIDE SEQUENCE</scope>
</reference>
<accession>A0A8S2NIM4</accession>
<sequence length="246" mass="28735">MFNKPSINSDNLGSKKLNTLKVELVKDEIFKKCSTDQYRTSKEIKDLSIVKGIITKRKQTSWLLNILLARIEYTLKKVLRGNLPSKLTNQLNHLKRKLQIRMDPECLFLEIFGQLLLEYENRDPNQLEQNFSFDHRLLNELCFKLLLLWKLPLEKKILSDELDQDLLFKDANNIDKSITTDYLYKIGEEKEKDLLKDSVELIKNIEVQPDQFDLSNLDELLEELTFGGFALDKDGLNLSSMTNKSH</sequence>
<dbReference type="AlphaFoldDB" id="A0A8S2NIM4"/>
<gene>
    <name evidence="1" type="ORF">BYL167_LOCUS13805</name>
</gene>
<organism evidence="1 2">
    <name type="scientific">Rotaria magnacalcarata</name>
    <dbReference type="NCBI Taxonomy" id="392030"/>
    <lineage>
        <taxon>Eukaryota</taxon>
        <taxon>Metazoa</taxon>
        <taxon>Spiralia</taxon>
        <taxon>Gnathifera</taxon>
        <taxon>Rotifera</taxon>
        <taxon>Eurotatoria</taxon>
        <taxon>Bdelloidea</taxon>
        <taxon>Philodinida</taxon>
        <taxon>Philodinidae</taxon>
        <taxon>Rotaria</taxon>
    </lineage>
</organism>
<evidence type="ECO:0000313" key="2">
    <source>
        <dbReference type="Proteomes" id="UP000681967"/>
    </source>
</evidence>
<proteinExistence type="predicted"/>